<proteinExistence type="predicted"/>
<dbReference type="CDD" id="cd04301">
    <property type="entry name" value="NAT_SF"/>
    <property type="match status" value="1"/>
</dbReference>
<dbReference type="EMBL" id="CP044463">
    <property type="protein sequence ID" value="QIC68585.1"/>
    <property type="molecule type" value="Genomic_DNA"/>
</dbReference>
<protein>
    <submittedName>
        <fullName evidence="1">N-acetyltransferase</fullName>
    </submittedName>
</protein>
<dbReference type="InterPro" id="IPR045057">
    <property type="entry name" value="Gcn5-rel_NAT"/>
</dbReference>
<evidence type="ECO:0000313" key="1">
    <source>
        <dbReference type="EMBL" id="QIC68585.1"/>
    </source>
</evidence>
<sequence>MSDIKHQDSKRGGVFYMEDNGQRVAEITYQWREPDTIVADHTWVSHALRGKGVARKMLDILVEFARQKQLKIIPQCSYVHVMFKRDRNLHDVATLAF</sequence>
<dbReference type="Gene3D" id="3.40.630.30">
    <property type="match status" value="1"/>
</dbReference>
<dbReference type="PANTHER" id="PTHR31435:SF10">
    <property type="entry name" value="BSR4717 PROTEIN"/>
    <property type="match status" value="1"/>
</dbReference>
<dbReference type="InterPro" id="IPR031165">
    <property type="entry name" value="GNAT_YJDJ"/>
</dbReference>
<dbReference type="GeneID" id="58164583"/>
<dbReference type="RefSeq" id="WP_008306938.1">
    <property type="nucleotide sequence ID" value="NZ_CP025618.2"/>
</dbReference>
<evidence type="ECO:0000313" key="2">
    <source>
        <dbReference type="Proteomes" id="UP000503505"/>
    </source>
</evidence>
<name>A0A2S1FCZ3_9GAMM</name>
<reference evidence="1 2" key="1">
    <citation type="submission" date="2019-09" db="EMBL/GenBank/DDBJ databases">
        <title>Non-baumannii Acinetobacter spp. carrying blaNDM-1 isolated in China.</title>
        <authorList>
            <person name="Cui C."/>
            <person name="Chen C."/>
            <person name="Sun J."/>
            <person name="Liu Y."/>
        </authorList>
    </citation>
    <scope>NUCLEOTIDE SEQUENCE [LARGE SCALE GENOMIC DNA]</scope>
    <source>
        <strain evidence="1 2">HZE23-1</strain>
    </source>
</reference>
<dbReference type="Proteomes" id="UP000503505">
    <property type="component" value="Chromosome"/>
</dbReference>
<dbReference type="Pfam" id="PF14542">
    <property type="entry name" value="Acetyltransf_CG"/>
    <property type="match status" value="1"/>
</dbReference>
<dbReference type="InterPro" id="IPR016181">
    <property type="entry name" value="Acyl_CoA_acyltransferase"/>
</dbReference>
<organism evidence="1 2">
    <name type="scientific">Acinetobacter schindleri</name>
    <dbReference type="NCBI Taxonomy" id="108981"/>
    <lineage>
        <taxon>Bacteria</taxon>
        <taxon>Pseudomonadati</taxon>
        <taxon>Pseudomonadota</taxon>
        <taxon>Gammaproteobacteria</taxon>
        <taxon>Moraxellales</taxon>
        <taxon>Moraxellaceae</taxon>
        <taxon>Acinetobacter</taxon>
    </lineage>
</organism>
<dbReference type="AlphaFoldDB" id="A0A2S1FCZ3"/>
<dbReference type="PANTHER" id="PTHR31435">
    <property type="entry name" value="PROTEIN NATD1"/>
    <property type="match status" value="1"/>
</dbReference>
<gene>
    <name evidence="1" type="ORF">FSC10_14985</name>
</gene>
<dbReference type="SUPFAM" id="SSF55729">
    <property type="entry name" value="Acyl-CoA N-acyltransferases (Nat)"/>
    <property type="match status" value="1"/>
</dbReference>
<accession>A0A2S1FCZ3</accession>
<dbReference type="PROSITE" id="PS51729">
    <property type="entry name" value="GNAT_YJDJ"/>
    <property type="match status" value="1"/>
</dbReference>